<organism evidence="2 3">
    <name type="scientific">Urochloa decumbens</name>
    <dbReference type="NCBI Taxonomy" id="240449"/>
    <lineage>
        <taxon>Eukaryota</taxon>
        <taxon>Viridiplantae</taxon>
        <taxon>Streptophyta</taxon>
        <taxon>Embryophyta</taxon>
        <taxon>Tracheophyta</taxon>
        <taxon>Spermatophyta</taxon>
        <taxon>Magnoliopsida</taxon>
        <taxon>Liliopsida</taxon>
        <taxon>Poales</taxon>
        <taxon>Poaceae</taxon>
        <taxon>PACMAD clade</taxon>
        <taxon>Panicoideae</taxon>
        <taxon>Panicodae</taxon>
        <taxon>Paniceae</taxon>
        <taxon>Melinidinae</taxon>
        <taxon>Urochloa</taxon>
    </lineage>
</organism>
<name>A0ABC9GEE2_9POAL</name>
<evidence type="ECO:0000259" key="1">
    <source>
        <dbReference type="SMART" id="SM00256"/>
    </source>
</evidence>
<dbReference type="AlphaFoldDB" id="A0ABC9GEE2"/>
<dbReference type="EMBL" id="OZ075118">
    <property type="protein sequence ID" value="CAL5091721.1"/>
    <property type="molecule type" value="Genomic_DNA"/>
</dbReference>
<dbReference type="InterPro" id="IPR001810">
    <property type="entry name" value="F-box_dom"/>
</dbReference>
<dbReference type="InterPro" id="IPR056594">
    <property type="entry name" value="AT5G49610-like_b-prop"/>
</dbReference>
<feature type="domain" description="F-box" evidence="1">
    <location>
        <begin position="6"/>
        <end position="49"/>
    </location>
</feature>
<dbReference type="PANTHER" id="PTHR32133:SF408">
    <property type="entry name" value="OS07G0120400 PROTEIN"/>
    <property type="match status" value="1"/>
</dbReference>
<dbReference type="InterPro" id="IPR011043">
    <property type="entry name" value="Gal_Oxase/kelch_b-propeller"/>
</dbReference>
<dbReference type="InterPro" id="IPR036047">
    <property type="entry name" value="F-box-like_dom_sf"/>
</dbReference>
<evidence type="ECO:0000313" key="2">
    <source>
        <dbReference type="EMBL" id="CAL5091721.1"/>
    </source>
</evidence>
<dbReference type="Pfam" id="PF23635">
    <property type="entry name" value="Beta-prop_AT5G49610-like"/>
    <property type="match status" value="1"/>
</dbReference>
<reference evidence="2 3" key="2">
    <citation type="submission" date="2024-10" db="EMBL/GenBank/DDBJ databases">
        <authorList>
            <person name="Ryan C."/>
        </authorList>
    </citation>
    <scope>NUCLEOTIDE SEQUENCE [LARGE SCALE GENOMIC DNA]</scope>
</reference>
<dbReference type="PANTHER" id="PTHR32133">
    <property type="entry name" value="OS07G0120400 PROTEIN"/>
    <property type="match status" value="1"/>
</dbReference>
<evidence type="ECO:0000313" key="3">
    <source>
        <dbReference type="Proteomes" id="UP001497457"/>
    </source>
</evidence>
<accession>A0ABC9GEE2</accession>
<keyword evidence="3" id="KW-1185">Reference proteome</keyword>
<proteinExistence type="predicted"/>
<feature type="domain" description="F-box" evidence="1">
    <location>
        <begin position="372"/>
        <end position="415"/>
    </location>
</feature>
<reference evidence="3" key="1">
    <citation type="submission" date="2024-06" db="EMBL/GenBank/DDBJ databases">
        <authorList>
            <person name="Ryan C."/>
        </authorList>
    </citation>
    <scope>NUCLEOTIDE SEQUENCE [LARGE SCALE GENOMIC DNA]</scope>
</reference>
<dbReference type="SUPFAM" id="SSF81383">
    <property type="entry name" value="F-box domain"/>
    <property type="match status" value="2"/>
</dbReference>
<dbReference type="SMART" id="SM00256">
    <property type="entry name" value="FBOX"/>
    <property type="match status" value="2"/>
</dbReference>
<dbReference type="SUPFAM" id="SSF50965">
    <property type="entry name" value="Galactose oxidase, central domain"/>
    <property type="match status" value="1"/>
</dbReference>
<protein>
    <recommendedName>
        <fullName evidence="1">F-box domain-containing protein</fullName>
    </recommendedName>
</protein>
<gene>
    <name evidence="2" type="ORF">URODEC1_LOCUS114527</name>
</gene>
<dbReference type="Pfam" id="PF00646">
    <property type="entry name" value="F-box"/>
    <property type="match status" value="2"/>
</dbReference>
<sequence>MAAPELPRDIIGEILLRVAPDEPAHLVRASVVCKPWLRILSDPAFLRRYRRFHRTPPLLGFFHTAYPDGPIVRFMPTTAASPFAKPAHDWPGARALDCRHGRVLLRQGDGDGDKLRLVVWDPITGVWDELRGPGISYATYSVAVLCAVAGCGHSDCRGGPFRVVFAGYDEAERVVRACVYSSETRAWGQPASIHLFGGYYFDDNRGVLVGDEIYWTLTLGSRIFKYDLSKHCLSWIKPPHVFNTGTILIASGDGSLGFASVGISIFAGVCSSRLYLWSAVVNPEGIEGWIQWKVIELEKLFPIKEFCCGDRVFGFAEGMGVIFVTTSAGVYTFEPKSGQAAASDSSPFLQIPHPNPRLTGHELAMAPPPPELVDDAVAEILLRVPPDEPACLVRASLVCKPWRRVIADPSFPRRYREFHRTPPLLGFLHNSSGGPRFTLATALPCTQPAHGYYQWRVIDCRHGRVLLHRWDKHSLLVWDPVSGGRRRLREPAEFLHHPFFSGAVLCAIDGCSHLDCHNGPFLVVFIDYVYPDRFTRAWVYSSETAPWSAPASARFSGCSSYTNRGVLVRGEIYFTRKLGARILKYDLHNHCLALIDPPPMSGGATVLIINVKGSSLCLWSHKVNPNLIAEWLPYRVIELQKLMCIYRPGTLPNVIGFAEGVGVIFVTTNTGAFTIEVNSGRVTKIGNSRDFNDVLPFLSFYTPV</sequence>
<dbReference type="Proteomes" id="UP001497457">
    <property type="component" value="Chromosome 8b"/>
</dbReference>
<dbReference type="Gene3D" id="1.20.1280.50">
    <property type="match status" value="1"/>
</dbReference>